<feature type="region of interest" description="Disordered" evidence="1">
    <location>
        <begin position="214"/>
        <end position="233"/>
    </location>
</feature>
<sequence length="287" mass="33078">MRGDEAVGCRVQVYWEGEDEWFEGVVDSYSEEKGYYVKYEDGEEQWELAVGEHPIKFLPELGSGRTDTNSARDVEDQEENNESDPENYEEEQEEEYEDDHEHEEQEDSAEEEERTNPIPEKREIMKADQAKQPQKVAKPARAFMRTSAAFFRDEDTLREMQMDLRQEKKTLLNQVHVLSMQLVEKEQVSAALKSELQQLKTSTALANAMRQIPKSVDLSSSPSGSIRGQSRPKTAMEWGERVLDQKLENQCLAEELLALKAAVQDKQLAVQRKQKRRDEMGKTLVGM</sequence>
<reference evidence="2 3" key="1">
    <citation type="submission" date="2024-09" db="EMBL/GenBank/DDBJ databases">
        <title>Genome sequencing and assembly of Phytophthora oleae, isolate VK10A, causative agent of rot of olive drupes.</title>
        <authorList>
            <person name="Conti Taguali S."/>
            <person name="Riolo M."/>
            <person name="La Spada F."/>
            <person name="Cacciola S.O."/>
            <person name="Dionisio G."/>
        </authorList>
    </citation>
    <scope>NUCLEOTIDE SEQUENCE [LARGE SCALE GENOMIC DNA]</scope>
    <source>
        <strain evidence="2 3">VK10A</strain>
    </source>
</reference>
<feature type="compositionally biased region" description="Low complexity" evidence="1">
    <location>
        <begin position="219"/>
        <end position="232"/>
    </location>
</feature>
<gene>
    <name evidence="2" type="ORF">V7S43_019038</name>
</gene>
<dbReference type="Gene3D" id="2.30.30.140">
    <property type="match status" value="1"/>
</dbReference>
<protein>
    <recommendedName>
        <fullName evidence="4">Tudor domain-containing protein</fullName>
    </recommendedName>
</protein>
<dbReference type="Proteomes" id="UP001632037">
    <property type="component" value="Unassembled WGS sequence"/>
</dbReference>
<feature type="compositionally biased region" description="Basic and acidic residues" evidence="1">
    <location>
        <begin position="119"/>
        <end position="129"/>
    </location>
</feature>
<dbReference type="EMBL" id="JBIMZQ010000137">
    <property type="protein sequence ID" value="KAL3656148.1"/>
    <property type="molecule type" value="Genomic_DNA"/>
</dbReference>
<feature type="region of interest" description="Disordered" evidence="1">
    <location>
        <begin position="268"/>
        <end position="287"/>
    </location>
</feature>
<dbReference type="CDD" id="cd20404">
    <property type="entry name" value="Tudor_Agenet_AtEML-like"/>
    <property type="match status" value="1"/>
</dbReference>
<proteinExistence type="predicted"/>
<keyword evidence="3" id="KW-1185">Reference proteome</keyword>
<accession>A0ABD3EP66</accession>
<evidence type="ECO:0000313" key="3">
    <source>
        <dbReference type="Proteomes" id="UP001632037"/>
    </source>
</evidence>
<organism evidence="2 3">
    <name type="scientific">Phytophthora oleae</name>
    <dbReference type="NCBI Taxonomy" id="2107226"/>
    <lineage>
        <taxon>Eukaryota</taxon>
        <taxon>Sar</taxon>
        <taxon>Stramenopiles</taxon>
        <taxon>Oomycota</taxon>
        <taxon>Peronosporomycetes</taxon>
        <taxon>Peronosporales</taxon>
        <taxon>Peronosporaceae</taxon>
        <taxon>Phytophthora</taxon>
    </lineage>
</organism>
<dbReference type="AlphaFoldDB" id="A0ABD3EP66"/>
<evidence type="ECO:0000256" key="1">
    <source>
        <dbReference type="SAM" id="MobiDB-lite"/>
    </source>
</evidence>
<feature type="region of interest" description="Disordered" evidence="1">
    <location>
        <begin position="57"/>
        <end position="140"/>
    </location>
</feature>
<evidence type="ECO:0000313" key="2">
    <source>
        <dbReference type="EMBL" id="KAL3656148.1"/>
    </source>
</evidence>
<name>A0ABD3EP66_9STRA</name>
<feature type="compositionally biased region" description="Acidic residues" evidence="1">
    <location>
        <begin position="75"/>
        <end position="113"/>
    </location>
</feature>
<evidence type="ECO:0008006" key="4">
    <source>
        <dbReference type="Google" id="ProtNLM"/>
    </source>
</evidence>
<comment type="caution">
    <text evidence="2">The sequence shown here is derived from an EMBL/GenBank/DDBJ whole genome shotgun (WGS) entry which is preliminary data.</text>
</comment>
<dbReference type="SUPFAM" id="SSF63748">
    <property type="entry name" value="Tudor/PWWP/MBT"/>
    <property type="match status" value="1"/>
</dbReference>